<dbReference type="InterPro" id="IPR006689">
    <property type="entry name" value="Small_GTPase_ARF/SAR"/>
</dbReference>
<dbReference type="PRINTS" id="PR00328">
    <property type="entry name" value="SAR1GTPBP"/>
</dbReference>
<dbReference type="EMBL" id="JARBDR010000903">
    <property type="protein sequence ID" value="KAJ8304983.1"/>
    <property type="molecule type" value="Genomic_DNA"/>
</dbReference>
<dbReference type="PROSITE" id="PS51417">
    <property type="entry name" value="ARF"/>
    <property type="match status" value="1"/>
</dbReference>
<dbReference type="Gene3D" id="3.40.50.300">
    <property type="entry name" value="P-loop containing nucleotide triphosphate hydrolases"/>
    <property type="match status" value="1"/>
</dbReference>
<name>A0ABQ9EI82_TEGGR</name>
<keyword evidence="2" id="KW-0342">GTP-binding</keyword>
<evidence type="ECO:0000256" key="1">
    <source>
        <dbReference type="ARBA" id="ARBA00022741"/>
    </source>
</evidence>
<dbReference type="InterPro" id="IPR042292">
    <property type="entry name" value="ARL15"/>
</dbReference>
<keyword evidence="1" id="KW-0547">Nucleotide-binding</keyword>
<dbReference type="Pfam" id="PF00025">
    <property type="entry name" value="Arf"/>
    <property type="match status" value="1"/>
</dbReference>
<dbReference type="PANTHER" id="PTHR46693:SF1">
    <property type="entry name" value="ADP-RIBOSYLATION FACTOR-LIKE PROTEIN 15"/>
    <property type="match status" value="1"/>
</dbReference>
<dbReference type="SMART" id="SM00177">
    <property type="entry name" value="ARF"/>
    <property type="match status" value="1"/>
</dbReference>
<dbReference type="PANTHER" id="PTHR46693">
    <property type="entry name" value="ADP-RIBOSYLATION FACTOR-LIKE PROTEIN 15"/>
    <property type="match status" value="1"/>
</dbReference>
<sequence length="179" mass="19829">MISTLERGCMQCGNHLGCEFRINVYLNALEMKVNKTIPKERFFRRLCGMGPPPVRPNFTVLCLGLSNSGKSTLLAVLSGESADSIRPTIGFSIKALMFDECFVDVKELGGGDTVRPYWDKYYLGAQGVIFVVDSSADEDSYKIASTELHNALADPELDRLPLLVLCNFQDKPGARKQDE</sequence>
<dbReference type="Proteomes" id="UP001217089">
    <property type="component" value="Unassembled WGS sequence"/>
</dbReference>
<organism evidence="3 4">
    <name type="scientific">Tegillarca granosa</name>
    <name type="common">Malaysian cockle</name>
    <name type="synonym">Anadara granosa</name>
    <dbReference type="NCBI Taxonomy" id="220873"/>
    <lineage>
        <taxon>Eukaryota</taxon>
        <taxon>Metazoa</taxon>
        <taxon>Spiralia</taxon>
        <taxon>Lophotrochozoa</taxon>
        <taxon>Mollusca</taxon>
        <taxon>Bivalvia</taxon>
        <taxon>Autobranchia</taxon>
        <taxon>Pteriomorphia</taxon>
        <taxon>Arcoida</taxon>
        <taxon>Arcoidea</taxon>
        <taxon>Arcidae</taxon>
        <taxon>Tegillarca</taxon>
    </lineage>
</organism>
<keyword evidence="4" id="KW-1185">Reference proteome</keyword>
<evidence type="ECO:0008006" key="5">
    <source>
        <dbReference type="Google" id="ProtNLM"/>
    </source>
</evidence>
<accession>A0ABQ9EI82</accession>
<protein>
    <recommendedName>
        <fullName evidence="5">ADP-ribosylation factor-like protein 15</fullName>
    </recommendedName>
</protein>
<proteinExistence type="predicted"/>
<feature type="non-terminal residue" evidence="3">
    <location>
        <position position="179"/>
    </location>
</feature>
<evidence type="ECO:0000256" key="2">
    <source>
        <dbReference type="ARBA" id="ARBA00023134"/>
    </source>
</evidence>
<dbReference type="SUPFAM" id="SSF52540">
    <property type="entry name" value="P-loop containing nucleoside triphosphate hydrolases"/>
    <property type="match status" value="1"/>
</dbReference>
<dbReference type="InterPro" id="IPR027417">
    <property type="entry name" value="P-loop_NTPase"/>
</dbReference>
<gene>
    <name evidence="3" type="ORF">KUTeg_018566</name>
</gene>
<comment type="caution">
    <text evidence="3">The sequence shown here is derived from an EMBL/GenBank/DDBJ whole genome shotgun (WGS) entry which is preliminary data.</text>
</comment>
<evidence type="ECO:0000313" key="4">
    <source>
        <dbReference type="Proteomes" id="UP001217089"/>
    </source>
</evidence>
<reference evidence="3 4" key="1">
    <citation type="submission" date="2022-12" db="EMBL/GenBank/DDBJ databases">
        <title>Chromosome-level genome of Tegillarca granosa.</title>
        <authorList>
            <person name="Kim J."/>
        </authorList>
    </citation>
    <scope>NUCLEOTIDE SEQUENCE [LARGE SCALE GENOMIC DNA]</scope>
    <source>
        <strain evidence="3">Teg-2019</strain>
        <tissue evidence="3">Adductor muscle</tissue>
    </source>
</reference>
<evidence type="ECO:0000313" key="3">
    <source>
        <dbReference type="EMBL" id="KAJ8304983.1"/>
    </source>
</evidence>